<gene>
    <name evidence="2" type="ORF">AYBTSS11_LOCUS867</name>
</gene>
<evidence type="ECO:0000313" key="2">
    <source>
        <dbReference type="EMBL" id="CAJ1809913.1"/>
    </source>
</evidence>
<proteinExistence type="predicted"/>
<dbReference type="EMBL" id="OY731398">
    <property type="protein sequence ID" value="CAJ1809913.1"/>
    <property type="molecule type" value="Genomic_DNA"/>
</dbReference>
<evidence type="ECO:0000313" key="3">
    <source>
        <dbReference type="Proteomes" id="UP001189624"/>
    </source>
</evidence>
<accession>A0AA86RQ21</accession>
<name>A0AA86RQ21_9FABA</name>
<evidence type="ECO:0000256" key="1">
    <source>
        <dbReference type="SAM" id="MobiDB-lite"/>
    </source>
</evidence>
<feature type="region of interest" description="Disordered" evidence="1">
    <location>
        <begin position="28"/>
        <end position="62"/>
    </location>
</feature>
<dbReference type="Proteomes" id="UP001189624">
    <property type="component" value="Chromosome 1"/>
</dbReference>
<reference evidence="2" key="1">
    <citation type="submission" date="2023-10" db="EMBL/GenBank/DDBJ databases">
        <authorList>
            <person name="Domelevo Entfellner J.-B."/>
        </authorList>
    </citation>
    <scope>NUCLEOTIDE SEQUENCE</scope>
</reference>
<protein>
    <submittedName>
        <fullName evidence="2">Uncharacterized protein</fullName>
    </submittedName>
</protein>
<dbReference type="AlphaFoldDB" id="A0AA86RQ21"/>
<sequence length="141" mass="16338">MFTDQVERMKIMGRWFSRLRKRRKWDRLRQGGGGDDCGGEERLGTEGEASEDGSQWRFSGGADGSWRRVRESGARWLVEVGERWLAGERNSQWWVLQDEDGMARKRWCAVWVRRVEVTGEMGISSLKSGPTRCGEKLENVR</sequence>
<keyword evidence="3" id="KW-1185">Reference proteome</keyword>
<organism evidence="2 3">
    <name type="scientific">Sphenostylis stenocarpa</name>
    <dbReference type="NCBI Taxonomy" id="92480"/>
    <lineage>
        <taxon>Eukaryota</taxon>
        <taxon>Viridiplantae</taxon>
        <taxon>Streptophyta</taxon>
        <taxon>Embryophyta</taxon>
        <taxon>Tracheophyta</taxon>
        <taxon>Spermatophyta</taxon>
        <taxon>Magnoliopsida</taxon>
        <taxon>eudicotyledons</taxon>
        <taxon>Gunneridae</taxon>
        <taxon>Pentapetalae</taxon>
        <taxon>rosids</taxon>
        <taxon>fabids</taxon>
        <taxon>Fabales</taxon>
        <taxon>Fabaceae</taxon>
        <taxon>Papilionoideae</taxon>
        <taxon>50 kb inversion clade</taxon>
        <taxon>NPAAA clade</taxon>
        <taxon>indigoferoid/millettioid clade</taxon>
        <taxon>Phaseoleae</taxon>
        <taxon>Sphenostylis</taxon>
    </lineage>
</organism>
<dbReference type="Gramene" id="rna-AYBTSS11_LOCUS867">
    <property type="protein sequence ID" value="CAJ1809913.1"/>
    <property type="gene ID" value="gene-AYBTSS11_LOCUS867"/>
</dbReference>